<dbReference type="Proteomes" id="UP000298458">
    <property type="component" value="Unassembled WGS sequence"/>
</dbReference>
<evidence type="ECO:0008006" key="3">
    <source>
        <dbReference type="Google" id="ProtNLM"/>
    </source>
</evidence>
<dbReference type="AlphaFoldDB" id="A0A4R9G6F1"/>
<accession>A0A4R9G6F1</accession>
<organism evidence="1 2">
    <name type="scientific">Leptospira fletcheri</name>
    <dbReference type="NCBI Taxonomy" id="2484981"/>
    <lineage>
        <taxon>Bacteria</taxon>
        <taxon>Pseudomonadati</taxon>
        <taxon>Spirochaetota</taxon>
        <taxon>Spirochaetia</taxon>
        <taxon>Leptospirales</taxon>
        <taxon>Leptospiraceae</taxon>
        <taxon>Leptospira</taxon>
    </lineage>
</organism>
<keyword evidence="2" id="KW-1185">Reference proteome</keyword>
<protein>
    <recommendedName>
        <fullName evidence="3">HrgA protein</fullName>
    </recommendedName>
</protein>
<gene>
    <name evidence="1" type="ORF">EHO60_16080</name>
</gene>
<proteinExistence type="predicted"/>
<reference evidence="1" key="1">
    <citation type="journal article" date="2019" name="PLoS Negl. Trop. Dis.">
        <title>Revisiting the worldwide diversity of Leptospira species in the environment.</title>
        <authorList>
            <person name="Vincent A.T."/>
            <person name="Schiettekatte O."/>
            <person name="Bourhy P."/>
            <person name="Veyrier F.J."/>
            <person name="Picardeau M."/>
        </authorList>
    </citation>
    <scope>NUCLEOTIDE SEQUENCE [LARGE SCALE GENOMIC DNA]</scope>
    <source>
        <strain evidence="1">SSW15</strain>
    </source>
</reference>
<comment type="caution">
    <text evidence="1">The sequence shown here is derived from an EMBL/GenBank/DDBJ whole genome shotgun (WGS) entry which is preliminary data.</text>
</comment>
<dbReference type="EMBL" id="RQET01000013">
    <property type="protein sequence ID" value="TGK06540.1"/>
    <property type="molecule type" value="Genomic_DNA"/>
</dbReference>
<name>A0A4R9G6F1_9LEPT</name>
<evidence type="ECO:0000313" key="1">
    <source>
        <dbReference type="EMBL" id="TGK06540.1"/>
    </source>
</evidence>
<evidence type="ECO:0000313" key="2">
    <source>
        <dbReference type="Proteomes" id="UP000298458"/>
    </source>
</evidence>
<sequence>MLSQWGEAAQRIIPEFNSYVQEEENTPIKERKCIPSSLNLCIPPYFRVNVKTIYHEISKNTRRKQLLSRNSRQSPIGYLFSFELKINLHFGNLREVFFQAISNFSWANEGYLAAVNFQKDPDLMNELAKISKTFGIGILGLDPSKPEESETLFQSNPKSELDFDTIYRIAEDNGNFKDLLRNIVENVKFGKVKSEYDRRSDGNPRHSSLPT</sequence>